<feature type="compositionally biased region" description="Polar residues" evidence="1">
    <location>
        <begin position="678"/>
        <end position="700"/>
    </location>
</feature>
<dbReference type="EMBL" id="JAVRRL010000052">
    <property type="protein sequence ID" value="KAK5110192.1"/>
    <property type="molecule type" value="Genomic_DNA"/>
</dbReference>
<feature type="region of interest" description="Disordered" evidence="1">
    <location>
        <begin position="814"/>
        <end position="851"/>
    </location>
</feature>
<feature type="region of interest" description="Disordered" evidence="1">
    <location>
        <begin position="18"/>
        <end position="147"/>
    </location>
</feature>
<feature type="region of interest" description="Disordered" evidence="1">
    <location>
        <begin position="253"/>
        <end position="273"/>
    </location>
</feature>
<feature type="compositionally biased region" description="Basic and acidic residues" evidence="1">
    <location>
        <begin position="346"/>
        <end position="360"/>
    </location>
</feature>
<feature type="region of interest" description="Disordered" evidence="1">
    <location>
        <begin position="952"/>
        <end position="993"/>
    </location>
</feature>
<feature type="region of interest" description="Disordered" evidence="1">
    <location>
        <begin position="1319"/>
        <end position="1340"/>
    </location>
</feature>
<feature type="compositionally biased region" description="Acidic residues" evidence="1">
    <location>
        <begin position="38"/>
        <end position="47"/>
    </location>
</feature>
<feature type="compositionally biased region" description="Low complexity" evidence="1">
    <location>
        <begin position="965"/>
        <end position="982"/>
    </location>
</feature>
<name>A0AAN7TNP3_9PEZI</name>
<feature type="compositionally biased region" description="Basic and acidic residues" evidence="1">
    <location>
        <begin position="572"/>
        <end position="611"/>
    </location>
</feature>
<feature type="region of interest" description="Disordered" evidence="1">
    <location>
        <begin position="309"/>
        <end position="389"/>
    </location>
</feature>
<evidence type="ECO:0000313" key="2">
    <source>
        <dbReference type="EMBL" id="KAK5110192.1"/>
    </source>
</evidence>
<proteinExistence type="predicted"/>
<sequence>MPAHRSSLSVSSYANRTAGYQPSFNNIPVATSTTFPAENEEEDDDGDNIVVASMPFKPPPKLSRSVRSAKHTEAIEISSSEYEETDPPNTVWRSEEEGEVSDESIVAPPRPLTPNTKRRRDSVTHDLPSRLSKKSKLTPGTPRPRQHYLHGLFSPRASPAVGGSKAFATGALQDTKKIVRPSAIVRTETVDAKVVGVGGEFTDLGSAAAAVGGRGRYEQTDVKVQEVSSSARKNVRKGASGAAAMPFLEIEDDSDQDKEAGAGVSRPLTLPPPVSSSAVLAGAVLAGEWKGSARALAARQKEQQRLMSRRLRIEATDRRQKQAAAAADDDDSDGSGDNDVVPVSVERLRLEAGKRSKSEAASDDGGGTRADIITGPVPRSSKISSPPSLGGKVVVTLPSQPATDAKAATNCMGSGRSMPNDPTHGLAESGGESIISLGVPEGTDMTTLLDGTAMSTLSESFSRTPEDLVEDEDKVDSVPVTAPRKLDLGPCSLGRRARQGVGQHGVCATPAIGPRRSQTTPIDAQATETRIPEAAANALYRLPGAIEQASTRMVDVRFERERGNRALKANKGKADEHLLRDQERRQREEGARNKRAGEEGESKRVNDEAEQKSGGAPEAKQEFDVVRRPLAGVSHVSDRLTSDHAAAPGRKNNFVQAPHADSVGVTNLETSKEDIHTAATTPSSKITTAPVTSRLPNTYNSSPAPFDPPAPSVDSTPPHAGIYVSPITSREERVRQKKERNARNQMLAGVEEDTALEVADGLVADVFPLPHSEDGVDTGASGSRHLSAGGQEPDDVFARLSDLLSNDAAPVSLSSSAAPAANNSSASTAEAPVSRESVLRNSTADTKAVPRSVIPTNEHAVYGYLSLNNPAGTGPIGRSYSGKNALATGESVRLSSSAATGAVLGSVPSTNDDIVHGPVTMNNSAGTGASSRWEPITSVTAPRAPVSLNSAAGTAATGRSKPVPGSSALSGLASSNGAAGSATVAPQDQVSHLDDPPFSFSDEYHKRRFGAKLKTICAPDIKLFMWSEEGLSKDEICQRHKQMTGKTRVYDTLRFRTRQIRETLFHLELAPGLLSRAADGEAWALDELNALVDARRPIFQKTTTDGFATAANNPRDSKLGTIKPEDVRVMRWVNEGVDWPTVIEEYEKLTGLKRHKNTVQKRHRLVKAAFQTACVEGRLLGRVMDGEAAALEELNRAVATSATPKGFVDTNLGEITAHDMQLLRWRESGTIFSQIAVQWQQLTGAERDLPWLWQRHKTVKAAIISITCEDALLDRACDGDRSAIEQLNRLVHSVWPVPAPVWRGRPRRELTAREGRIQTPPFDSFSMISSDERTHERTDEPWEKVMQRHIDQSANSSEGVDEHPTTGGKTLNAAMLLSYLRACEVEHKEQDAGPENQEVETSETRPKKEDQCHFNYQVQKRELSKEQAEDDGDDALSIERLPWLDCGNPFTGLLAANIEVNRQSLISNCPDTLLAFATNATQERNMDENGLASAVTTGNNAGVVEVQIERRMRAHGDGVVPDPGGYWAPRNIYFVKKSITTKSAPPKDLDNHDADLFGEDEPAEPIVVNVNEIVVGNKVYTTIEQANNAAIKYFTHEIQFPQNEFTHLNRRDSFIKEATSSFEVELREGRGRALFDQAVVSEDESEEVRVWVEAGKLEGPRNF</sequence>
<gene>
    <name evidence="2" type="ORF">LTR62_006188</name>
</gene>
<feature type="compositionally biased region" description="Basic and acidic residues" evidence="1">
    <location>
        <begin position="729"/>
        <end position="742"/>
    </location>
</feature>
<feature type="compositionally biased region" description="Basic and acidic residues" evidence="1">
    <location>
        <begin position="1330"/>
        <end position="1340"/>
    </location>
</feature>
<feature type="compositionally biased region" description="Polar residues" evidence="1">
    <location>
        <begin position="18"/>
        <end position="36"/>
    </location>
</feature>
<accession>A0AAN7TNP3</accession>
<evidence type="ECO:0000313" key="3">
    <source>
        <dbReference type="Proteomes" id="UP001310890"/>
    </source>
</evidence>
<feature type="compositionally biased region" description="Basic and acidic residues" evidence="1">
    <location>
        <begin position="1402"/>
        <end position="1412"/>
    </location>
</feature>
<feature type="compositionally biased region" description="Basic and acidic residues" evidence="1">
    <location>
        <begin position="311"/>
        <end position="320"/>
    </location>
</feature>
<feature type="compositionally biased region" description="Low complexity" evidence="1">
    <location>
        <begin position="814"/>
        <end position="832"/>
    </location>
</feature>
<organism evidence="2 3">
    <name type="scientific">Meristemomyces frigidus</name>
    <dbReference type="NCBI Taxonomy" id="1508187"/>
    <lineage>
        <taxon>Eukaryota</taxon>
        <taxon>Fungi</taxon>
        <taxon>Dikarya</taxon>
        <taxon>Ascomycota</taxon>
        <taxon>Pezizomycotina</taxon>
        <taxon>Dothideomycetes</taxon>
        <taxon>Dothideomycetidae</taxon>
        <taxon>Mycosphaerellales</taxon>
        <taxon>Teratosphaeriaceae</taxon>
        <taxon>Meristemomyces</taxon>
    </lineage>
</organism>
<feature type="region of interest" description="Disordered" evidence="1">
    <location>
        <begin position="565"/>
        <end position="659"/>
    </location>
</feature>
<comment type="caution">
    <text evidence="2">The sequence shown here is derived from an EMBL/GenBank/DDBJ whole genome shotgun (WGS) entry which is preliminary data.</text>
</comment>
<feature type="region of interest" description="Disordered" evidence="1">
    <location>
        <begin position="675"/>
        <end position="748"/>
    </location>
</feature>
<evidence type="ECO:0000256" key="1">
    <source>
        <dbReference type="SAM" id="MobiDB-lite"/>
    </source>
</evidence>
<feature type="region of interest" description="Disordered" evidence="1">
    <location>
        <begin position="773"/>
        <end position="793"/>
    </location>
</feature>
<feature type="region of interest" description="Disordered" evidence="1">
    <location>
        <begin position="1388"/>
        <end position="1413"/>
    </location>
</feature>
<protein>
    <submittedName>
        <fullName evidence="2">Uncharacterized protein</fullName>
    </submittedName>
</protein>
<dbReference type="Proteomes" id="UP001310890">
    <property type="component" value="Unassembled WGS sequence"/>
</dbReference>
<reference evidence="2" key="1">
    <citation type="submission" date="2023-08" db="EMBL/GenBank/DDBJ databases">
        <title>Black Yeasts Isolated from many extreme environments.</title>
        <authorList>
            <person name="Coleine C."/>
            <person name="Stajich J.E."/>
            <person name="Selbmann L."/>
        </authorList>
    </citation>
    <scope>NUCLEOTIDE SEQUENCE</scope>
    <source>
        <strain evidence="2">CCFEE 5401</strain>
    </source>
</reference>
<feature type="compositionally biased region" description="Acidic residues" evidence="1">
    <location>
        <begin position="327"/>
        <end position="336"/>
    </location>
</feature>